<accession>A0AAE1EYG4</accession>
<dbReference type="Gene3D" id="1.10.1450.10">
    <property type="entry name" value="Tetraspanin"/>
    <property type="match status" value="1"/>
</dbReference>
<evidence type="ECO:0000313" key="8">
    <source>
        <dbReference type="Proteomes" id="UP001286313"/>
    </source>
</evidence>
<sequence>MQAAPAVFEPINFEMMLGGALLGLALWVYIDGYSMAPVTKDIHSYNYLLFFFMAVGAVMFVMGFLGCCGACQESQCMLATFFALVFVVFVGQIIAGVWLVTHEERFKEAFEDSLTLSIQKDYSRLELKTNAFDVIQTRLKCCGSSGPQDWADSYFNGHNLGVVPLSGSTIEYLVPASCCSEEPCTESLKLKSRKSFPDGIHKKGCAKQMVHWIQEYNIVVLIVVIAILLIEVLAMIFSMVLCCTVRRIDNVKA</sequence>
<dbReference type="PANTHER" id="PTHR19282:SF551">
    <property type="entry name" value="RE08073P-RELATED"/>
    <property type="match status" value="1"/>
</dbReference>
<gene>
    <name evidence="7" type="ORF">Pcinc_030549</name>
</gene>
<dbReference type="InterPro" id="IPR018499">
    <property type="entry name" value="Tetraspanin/Peripherin"/>
</dbReference>
<keyword evidence="5 6" id="KW-0472">Membrane</keyword>
<name>A0AAE1EYG4_PETCI</name>
<organism evidence="7 8">
    <name type="scientific">Petrolisthes cinctipes</name>
    <name type="common">Flat porcelain crab</name>
    <dbReference type="NCBI Taxonomy" id="88211"/>
    <lineage>
        <taxon>Eukaryota</taxon>
        <taxon>Metazoa</taxon>
        <taxon>Ecdysozoa</taxon>
        <taxon>Arthropoda</taxon>
        <taxon>Crustacea</taxon>
        <taxon>Multicrustacea</taxon>
        <taxon>Malacostraca</taxon>
        <taxon>Eumalacostraca</taxon>
        <taxon>Eucarida</taxon>
        <taxon>Decapoda</taxon>
        <taxon>Pleocyemata</taxon>
        <taxon>Anomura</taxon>
        <taxon>Galatheoidea</taxon>
        <taxon>Porcellanidae</taxon>
        <taxon>Petrolisthes</taxon>
    </lineage>
</organism>
<dbReference type="PROSITE" id="PS00421">
    <property type="entry name" value="TM4_1"/>
    <property type="match status" value="1"/>
</dbReference>
<keyword evidence="4 6" id="KW-1133">Transmembrane helix</keyword>
<evidence type="ECO:0000256" key="4">
    <source>
        <dbReference type="ARBA" id="ARBA00022989"/>
    </source>
</evidence>
<dbReference type="InterPro" id="IPR008952">
    <property type="entry name" value="Tetraspanin_EC2_sf"/>
</dbReference>
<comment type="similarity">
    <text evidence="2 6">Belongs to the tetraspanin (TM4SF) family.</text>
</comment>
<keyword evidence="8" id="KW-1185">Reference proteome</keyword>
<dbReference type="InterPro" id="IPR018503">
    <property type="entry name" value="Tetraspanin_CS"/>
</dbReference>
<evidence type="ECO:0000256" key="5">
    <source>
        <dbReference type="ARBA" id="ARBA00023136"/>
    </source>
</evidence>
<comment type="subcellular location">
    <subcellularLocation>
        <location evidence="1 6">Membrane</location>
        <topology evidence="1 6">Multi-pass membrane protein</topology>
    </subcellularLocation>
</comment>
<feature type="transmembrane region" description="Helical" evidence="6">
    <location>
        <begin position="12"/>
        <end position="30"/>
    </location>
</feature>
<dbReference type="PIRSF" id="PIRSF002419">
    <property type="entry name" value="Tetraspanin"/>
    <property type="match status" value="1"/>
</dbReference>
<feature type="transmembrane region" description="Helical" evidence="6">
    <location>
        <begin position="218"/>
        <end position="245"/>
    </location>
</feature>
<comment type="caution">
    <text evidence="7">The sequence shown here is derived from an EMBL/GenBank/DDBJ whole genome shotgun (WGS) entry which is preliminary data.</text>
</comment>
<feature type="transmembrane region" description="Helical" evidence="6">
    <location>
        <begin position="50"/>
        <end position="71"/>
    </location>
</feature>
<dbReference type="AlphaFoldDB" id="A0AAE1EYG4"/>
<dbReference type="GO" id="GO:0005886">
    <property type="term" value="C:plasma membrane"/>
    <property type="evidence" value="ECO:0007669"/>
    <property type="project" value="TreeGrafter"/>
</dbReference>
<reference evidence="7" key="1">
    <citation type="submission" date="2023-10" db="EMBL/GenBank/DDBJ databases">
        <title>Genome assemblies of two species of porcelain crab, Petrolisthes cinctipes and Petrolisthes manimaculis (Anomura: Porcellanidae).</title>
        <authorList>
            <person name="Angst P."/>
        </authorList>
    </citation>
    <scope>NUCLEOTIDE SEQUENCE</scope>
    <source>
        <strain evidence="7">PB745_01</strain>
        <tissue evidence="7">Gill</tissue>
    </source>
</reference>
<keyword evidence="3 6" id="KW-0812">Transmembrane</keyword>
<dbReference type="EMBL" id="JAWQEG010003961">
    <property type="protein sequence ID" value="KAK3863705.1"/>
    <property type="molecule type" value="Genomic_DNA"/>
</dbReference>
<evidence type="ECO:0000256" key="3">
    <source>
        <dbReference type="ARBA" id="ARBA00022692"/>
    </source>
</evidence>
<dbReference type="PRINTS" id="PR00259">
    <property type="entry name" value="TMFOUR"/>
</dbReference>
<dbReference type="PANTHER" id="PTHR19282">
    <property type="entry name" value="TETRASPANIN"/>
    <property type="match status" value="1"/>
</dbReference>
<evidence type="ECO:0000256" key="1">
    <source>
        <dbReference type="ARBA" id="ARBA00004141"/>
    </source>
</evidence>
<dbReference type="InterPro" id="IPR000301">
    <property type="entry name" value="Tetraspanin_animals"/>
</dbReference>
<dbReference type="Pfam" id="PF00335">
    <property type="entry name" value="Tetraspanin"/>
    <property type="match status" value="1"/>
</dbReference>
<dbReference type="Proteomes" id="UP001286313">
    <property type="component" value="Unassembled WGS sequence"/>
</dbReference>
<evidence type="ECO:0000256" key="2">
    <source>
        <dbReference type="ARBA" id="ARBA00006840"/>
    </source>
</evidence>
<evidence type="ECO:0000313" key="7">
    <source>
        <dbReference type="EMBL" id="KAK3863705.1"/>
    </source>
</evidence>
<dbReference type="SUPFAM" id="SSF48652">
    <property type="entry name" value="Tetraspanin"/>
    <property type="match status" value="1"/>
</dbReference>
<proteinExistence type="inferred from homology"/>
<protein>
    <recommendedName>
        <fullName evidence="6">Tetraspanin</fullName>
    </recommendedName>
</protein>
<evidence type="ECO:0000256" key="6">
    <source>
        <dbReference type="RuleBase" id="RU361218"/>
    </source>
</evidence>
<feature type="transmembrane region" description="Helical" evidence="6">
    <location>
        <begin position="78"/>
        <end position="100"/>
    </location>
</feature>